<evidence type="ECO:0000313" key="2">
    <source>
        <dbReference type="Proteomes" id="UP000600918"/>
    </source>
</evidence>
<gene>
    <name evidence="1" type="ORF">H0235_003706</name>
</gene>
<dbReference type="AlphaFoldDB" id="A0A834UFK4"/>
<evidence type="ECO:0000313" key="1">
    <source>
        <dbReference type="EMBL" id="KAF7435515.1"/>
    </source>
</evidence>
<dbReference type="Proteomes" id="UP000600918">
    <property type="component" value="Unassembled WGS sequence"/>
</dbReference>
<organism evidence="1 2">
    <name type="scientific">Vespula pensylvanica</name>
    <name type="common">Western yellow jacket</name>
    <name type="synonym">Wasp</name>
    <dbReference type="NCBI Taxonomy" id="30213"/>
    <lineage>
        <taxon>Eukaryota</taxon>
        <taxon>Metazoa</taxon>
        <taxon>Ecdysozoa</taxon>
        <taxon>Arthropoda</taxon>
        <taxon>Hexapoda</taxon>
        <taxon>Insecta</taxon>
        <taxon>Pterygota</taxon>
        <taxon>Neoptera</taxon>
        <taxon>Endopterygota</taxon>
        <taxon>Hymenoptera</taxon>
        <taxon>Apocrita</taxon>
        <taxon>Aculeata</taxon>
        <taxon>Vespoidea</taxon>
        <taxon>Vespidae</taxon>
        <taxon>Vespinae</taxon>
        <taxon>Vespula</taxon>
    </lineage>
</organism>
<sequence>MPKLLLFPSSVLRTVLVEGKGQCSPIKMHCRWAFASNAVLIHREHVATLCNQLLERTVAENIKQPSSSTIALSTVISLLPEDSLRIFTKNVHSERKGCIGLSSLTNALPLSPFLEKVSLIEISSKEVKTFGTLILEQWLVSSKPAGGHDGDVEKV</sequence>
<comment type="caution">
    <text evidence="1">The sequence shown here is derived from an EMBL/GenBank/DDBJ whole genome shotgun (WGS) entry which is preliminary data.</text>
</comment>
<accession>A0A834UFK4</accession>
<protein>
    <submittedName>
        <fullName evidence="1">Uncharacterized protein</fullName>
    </submittedName>
</protein>
<keyword evidence="2" id="KW-1185">Reference proteome</keyword>
<dbReference type="EMBL" id="JACSDY010000002">
    <property type="protein sequence ID" value="KAF7435515.1"/>
    <property type="molecule type" value="Genomic_DNA"/>
</dbReference>
<name>A0A834UFK4_VESPE</name>
<proteinExistence type="predicted"/>
<reference evidence="1" key="1">
    <citation type="journal article" date="2020" name="G3 (Bethesda)">
        <title>High-Quality Assemblies for Three Invasive Social Wasps from the &lt;i&gt;Vespula&lt;/i&gt; Genus.</title>
        <authorList>
            <person name="Harrop T.W.R."/>
            <person name="Guhlin J."/>
            <person name="McLaughlin G.M."/>
            <person name="Permina E."/>
            <person name="Stockwell P."/>
            <person name="Gilligan J."/>
            <person name="Le Lec M.F."/>
            <person name="Gruber M.A.M."/>
            <person name="Quinn O."/>
            <person name="Lovegrove M."/>
            <person name="Duncan E.J."/>
            <person name="Remnant E.J."/>
            <person name="Van Eeckhoven J."/>
            <person name="Graham B."/>
            <person name="Knapp R.A."/>
            <person name="Langford K.W."/>
            <person name="Kronenberg Z."/>
            <person name="Press M.O."/>
            <person name="Eacker S.M."/>
            <person name="Wilson-Rankin E.E."/>
            <person name="Purcell J."/>
            <person name="Lester P.J."/>
            <person name="Dearden P.K."/>
        </authorList>
    </citation>
    <scope>NUCLEOTIDE SEQUENCE</scope>
    <source>
        <strain evidence="1">Volc-1</strain>
    </source>
</reference>